<evidence type="ECO:0000313" key="4">
    <source>
        <dbReference type="Proteomes" id="UP000442990"/>
    </source>
</evidence>
<gene>
    <name evidence="3" type="ORF">F8144_09885</name>
</gene>
<feature type="region of interest" description="Disordered" evidence="1">
    <location>
        <begin position="1"/>
        <end position="51"/>
    </location>
</feature>
<dbReference type="GO" id="GO:0016020">
    <property type="term" value="C:membrane"/>
    <property type="evidence" value="ECO:0007669"/>
    <property type="project" value="TreeGrafter"/>
</dbReference>
<sequence>MPRSAPGRPISPPRAPHSDRPQVSEGGPDMSSTPEKFDAWDTKESGPADADSRVLLLPGGMCGTVFYEDLMAAPPLASAPVRLVAATLPGHAGTTPPRDLSMENYAALAGALAAERGCGVVVGHSIGANVALEMAAGGHFTGPVVLLSPTFSASDEAKALAIANGLGRVPGIGALTWIGMVKATPRVVGQMLPPERREALGADLAKNDPEFCRQMIRRYFDYLDRYGTLVARLRDSGVPAWVVRGDRDEVGLTDEERAGLEASPNVTMVPVADAGHVVMVDQPDAVAELVARVALG</sequence>
<comment type="caution">
    <text evidence="3">The sequence shown here is derived from an EMBL/GenBank/DDBJ whole genome shotgun (WGS) entry which is preliminary data.</text>
</comment>
<evidence type="ECO:0000259" key="2">
    <source>
        <dbReference type="Pfam" id="PF12697"/>
    </source>
</evidence>
<dbReference type="PANTHER" id="PTHR43798">
    <property type="entry name" value="MONOACYLGLYCEROL LIPASE"/>
    <property type="match status" value="1"/>
</dbReference>
<dbReference type="EMBL" id="WBKG01000006">
    <property type="protein sequence ID" value="KAB1988854.1"/>
    <property type="molecule type" value="Genomic_DNA"/>
</dbReference>
<dbReference type="GO" id="GO:0016787">
    <property type="term" value="F:hydrolase activity"/>
    <property type="evidence" value="ECO:0007669"/>
    <property type="project" value="UniProtKB-KW"/>
</dbReference>
<evidence type="ECO:0000313" key="3">
    <source>
        <dbReference type="EMBL" id="KAB1988854.1"/>
    </source>
</evidence>
<feature type="compositionally biased region" description="Basic and acidic residues" evidence="1">
    <location>
        <begin position="35"/>
        <end position="51"/>
    </location>
</feature>
<keyword evidence="3" id="KW-0378">Hydrolase</keyword>
<dbReference type="InterPro" id="IPR050266">
    <property type="entry name" value="AB_hydrolase_sf"/>
</dbReference>
<organism evidence="3 4">
    <name type="scientific">Streptomyces triticiradicis</name>
    <dbReference type="NCBI Taxonomy" id="2651189"/>
    <lineage>
        <taxon>Bacteria</taxon>
        <taxon>Bacillati</taxon>
        <taxon>Actinomycetota</taxon>
        <taxon>Actinomycetes</taxon>
        <taxon>Kitasatosporales</taxon>
        <taxon>Streptomycetaceae</taxon>
        <taxon>Streptomyces</taxon>
    </lineage>
</organism>
<evidence type="ECO:0000256" key="1">
    <source>
        <dbReference type="SAM" id="MobiDB-lite"/>
    </source>
</evidence>
<dbReference type="Pfam" id="PF12697">
    <property type="entry name" value="Abhydrolase_6"/>
    <property type="match status" value="1"/>
</dbReference>
<dbReference type="SUPFAM" id="SSF53474">
    <property type="entry name" value="alpha/beta-Hydrolases"/>
    <property type="match status" value="1"/>
</dbReference>
<feature type="domain" description="AB hydrolase-1" evidence="2">
    <location>
        <begin position="54"/>
        <end position="288"/>
    </location>
</feature>
<name>A0A7J5DJJ3_9ACTN</name>
<dbReference type="Gene3D" id="3.40.50.1820">
    <property type="entry name" value="alpha/beta hydrolase"/>
    <property type="match status" value="1"/>
</dbReference>
<dbReference type="Proteomes" id="UP000442990">
    <property type="component" value="Unassembled WGS sequence"/>
</dbReference>
<reference evidence="3 4" key="1">
    <citation type="submission" date="2019-09" db="EMBL/GenBank/DDBJ databases">
        <title>Isolation and identification of active actinomycetes.</title>
        <authorList>
            <person name="Yu Z."/>
            <person name="Han C."/>
            <person name="Yu B."/>
        </authorList>
    </citation>
    <scope>NUCLEOTIDE SEQUENCE [LARGE SCALE GENOMIC DNA]</scope>
    <source>
        <strain evidence="3 4">NEAU-H2</strain>
    </source>
</reference>
<proteinExistence type="predicted"/>
<protein>
    <submittedName>
        <fullName evidence="3">Alpha/beta hydrolase</fullName>
    </submittedName>
</protein>
<keyword evidence="4" id="KW-1185">Reference proteome</keyword>
<dbReference type="PANTHER" id="PTHR43798:SF33">
    <property type="entry name" value="HYDROLASE, PUTATIVE (AFU_ORTHOLOGUE AFUA_2G14860)-RELATED"/>
    <property type="match status" value="1"/>
</dbReference>
<dbReference type="InterPro" id="IPR000073">
    <property type="entry name" value="AB_hydrolase_1"/>
</dbReference>
<dbReference type="InterPro" id="IPR029058">
    <property type="entry name" value="AB_hydrolase_fold"/>
</dbReference>
<dbReference type="AlphaFoldDB" id="A0A7J5DJJ3"/>
<accession>A0A7J5DJJ3</accession>